<keyword evidence="11" id="KW-1133">Transmembrane helix</keyword>
<evidence type="ECO:0000256" key="2">
    <source>
        <dbReference type="ARBA" id="ARBA00022527"/>
    </source>
</evidence>
<evidence type="ECO:0000256" key="12">
    <source>
        <dbReference type="ARBA" id="ARBA00023136"/>
    </source>
</evidence>
<dbReference type="CDD" id="cd14066">
    <property type="entry name" value="STKc_IRAK"/>
    <property type="match status" value="1"/>
</dbReference>
<evidence type="ECO:0000256" key="15">
    <source>
        <dbReference type="PROSITE-ProRule" id="PRU00076"/>
    </source>
</evidence>
<reference evidence="20 21" key="1">
    <citation type="submission" date="2017-09" db="EMBL/GenBank/DDBJ databases">
        <title>WGS assembly of Aquilegia coerulea Goldsmith.</title>
        <authorList>
            <person name="Hodges S."/>
            <person name="Kramer E."/>
            <person name="Nordborg M."/>
            <person name="Tomkins J."/>
            <person name="Borevitz J."/>
            <person name="Derieg N."/>
            <person name="Yan J."/>
            <person name="Mihaltcheva S."/>
            <person name="Hayes R.D."/>
            <person name="Rokhsar D."/>
        </authorList>
    </citation>
    <scope>NUCLEOTIDE SEQUENCE [LARGE SCALE GENOMIC DNA]</scope>
    <source>
        <strain evidence="21">cv. Goldsmith</strain>
    </source>
</reference>
<dbReference type="GO" id="GO:0030247">
    <property type="term" value="F:polysaccharide binding"/>
    <property type="evidence" value="ECO:0007669"/>
    <property type="project" value="InterPro"/>
</dbReference>
<dbReference type="GO" id="GO:0005886">
    <property type="term" value="C:plasma membrane"/>
    <property type="evidence" value="ECO:0007669"/>
    <property type="project" value="TreeGrafter"/>
</dbReference>
<feature type="binding site" evidence="16">
    <location>
        <position position="427"/>
    </location>
    <ligand>
        <name>ATP</name>
        <dbReference type="ChEBI" id="CHEBI:30616"/>
    </ligand>
</feature>
<keyword evidence="2" id="KW-0723">Serine/threonine-protein kinase</keyword>
<dbReference type="SMART" id="SM00181">
    <property type="entry name" value="EGF"/>
    <property type="match status" value="2"/>
</dbReference>
<evidence type="ECO:0000256" key="17">
    <source>
        <dbReference type="SAM" id="SignalP"/>
    </source>
</evidence>
<evidence type="ECO:0000256" key="14">
    <source>
        <dbReference type="ARBA" id="ARBA00023180"/>
    </source>
</evidence>
<feature type="disulfide bond" evidence="15">
    <location>
        <begin position="228"/>
        <end position="245"/>
    </location>
</feature>
<feature type="signal peptide" evidence="17">
    <location>
        <begin position="1"/>
        <end position="22"/>
    </location>
</feature>
<dbReference type="GO" id="GO:0005509">
    <property type="term" value="F:calcium ion binding"/>
    <property type="evidence" value="ECO:0007669"/>
    <property type="project" value="InterPro"/>
</dbReference>
<feature type="domain" description="Protein kinase" evidence="18">
    <location>
        <begin position="398"/>
        <end position="668"/>
    </location>
</feature>
<dbReference type="STRING" id="218851.A0A2G5FAI6"/>
<evidence type="ECO:0000256" key="16">
    <source>
        <dbReference type="PROSITE-ProRule" id="PRU10141"/>
    </source>
</evidence>
<dbReference type="GO" id="GO:0005524">
    <property type="term" value="F:ATP binding"/>
    <property type="evidence" value="ECO:0007669"/>
    <property type="project" value="UniProtKB-UniRule"/>
</dbReference>
<feature type="chain" id="PRO_5013619834" description="Protein kinase domain-containing protein" evidence="17">
    <location>
        <begin position="23"/>
        <end position="727"/>
    </location>
</feature>
<dbReference type="InterPro" id="IPR000152">
    <property type="entry name" value="EGF-type_Asp/Asn_hydroxyl_site"/>
</dbReference>
<dbReference type="Gene3D" id="1.10.510.10">
    <property type="entry name" value="Transferase(Phosphotransferase) domain 1"/>
    <property type="match status" value="1"/>
</dbReference>
<dbReference type="Pfam" id="PF13947">
    <property type="entry name" value="GUB_WAK_bind"/>
    <property type="match status" value="1"/>
</dbReference>
<dbReference type="SUPFAM" id="SSF56112">
    <property type="entry name" value="Protein kinase-like (PK-like)"/>
    <property type="match status" value="1"/>
</dbReference>
<dbReference type="Gene3D" id="3.30.200.20">
    <property type="entry name" value="Phosphorylase Kinase, domain 1"/>
    <property type="match status" value="1"/>
</dbReference>
<dbReference type="PROSITE" id="PS00107">
    <property type="entry name" value="PROTEIN_KINASE_ATP"/>
    <property type="match status" value="1"/>
</dbReference>
<dbReference type="GO" id="GO:0004674">
    <property type="term" value="F:protein serine/threonine kinase activity"/>
    <property type="evidence" value="ECO:0007669"/>
    <property type="project" value="UniProtKB-KW"/>
</dbReference>
<dbReference type="Pfam" id="PF00069">
    <property type="entry name" value="Pkinase"/>
    <property type="match status" value="1"/>
</dbReference>
<dbReference type="InterPro" id="IPR000719">
    <property type="entry name" value="Prot_kinase_dom"/>
</dbReference>
<evidence type="ECO:0000256" key="6">
    <source>
        <dbReference type="ARBA" id="ARBA00022729"/>
    </source>
</evidence>
<evidence type="ECO:0008006" key="22">
    <source>
        <dbReference type="Google" id="ProtNLM"/>
    </source>
</evidence>
<feature type="domain" description="EGF-like" evidence="19">
    <location>
        <begin position="220"/>
        <end position="262"/>
    </location>
</feature>
<dbReference type="Proteomes" id="UP000230069">
    <property type="component" value="Unassembled WGS sequence"/>
</dbReference>
<evidence type="ECO:0000256" key="7">
    <source>
        <dbReference type="ARBA" id="ARBA00022737"/>
    </source>
</evidence>
<evidence type="ECO:0000256" key="13">
    <source>
        <dbReference type="ARBA" id="ARBA00023157"/>
    </source>
</evidence>
<dbReference type="InterPro" id="IPR001881">
    <property type="entry name" value="EGF-like_Ca-bd_dom"/>
</dbReference>
<evidence type="ECO:0000313" key="21">
    <source>
        <dbReference type="Proteomes" id="UP000230069"/>
    </source>
</evidence>
<dbReference type="CDD" id="cd00054">
    <property type="entry name" value="EGF_CA"/>
    <property type="match status" value="1"/>
</dbReference>
<dbReference type="InterPro" id="IPR011009">
    <property type="entry name" value="Kinase-like_dom_sf"/>
</dbReference>
<dbReference type="PROSITE" id="PS50026">
    <property type="entry name" value="EGF_3"/>
    <property type="match status" value="1"/>
</dbReference>
<accession>A0A2G5FAI6</accession>
<keyword evidence="13 15" id="KW-1015">Disulfide bond</keyword>
<dbReference type="PANTHER" id="PTHR27005:SF283">
    <property type="entry name" value="OS02G0633066 PROTEIN"/>
    <property type="match status" value="1"/>
</dbReference>
<dbReference type="InterPro" id="IPR018097">
    <property type="entry name" value="EGF_Ca-bd_CS"/>
</dbReference>
<keyword evidence="7" id="KW-0677">Repeat</keyword>
<dbReference type="PROSITE" id="PS50011">
    <property type="entry name" value="PROTEIN_KINASE_DOM"/>
    <property type="match status" value="1"/>
</dbReference>
<evidence type="ECO:0000256" key="4">
    <source>
        <dbReference type="ARBA" id="ARBA00022679"/>
    </source>
</evidence>
<dbReference type="InterPro" id="IPR000742">
    <property type="entry name" value="EGF"/>
</dbReference>
<keyword evidence="10 16" id="KW-0067">ATP-binding</keyword>
<organism evidence="20 21">
    <name type="scientific">Aquilegia coerulea</name>
    <name type="common">Rocky mountain columbine</name>
    <dbReference type="NCBI Taxonomy" id="218851"/>
    <lineage>
        <taxon>Eukaryota</taxon>
        <taxon>Viridiplantae</taxon>
        <taxon>Streptophyta</taxon>
        <taxon>Embryophyta</taxon>
        <taxon>Tracheophyta</taxon>
        <taxon>Spermatophyta</taxon>
        <taxon>Magnoliopsida</taxon>
        <taxon>Ranunculales</taxon>
        <taxon>Ranunculaceae</taxon>
        <taxon>Thalictroideae</taxon>
        <taxon>Aquilegia</taxon>
    </lineage>
</organism>
<dbReference type="SMART" id="SM00179">
    <property type="entry name" value="EGF_CA"/>
    <property type="match status" value="1"/>
</dbReference>
<dbReference type="InterPro" id="IPR045274">
    <property type="entry name" value="WAK-like"/>
</dbReference>
<dbReference type="InterPro" id="IPR017441">
    <property type="entry name" value="Protein_kinase_ATP_BS"/>
</dbReference>
<keyword evidence="6 17" id="KW-0732">Signal</keyword>
<evidence type="ECO:0000256" key="10">
    <source>
        <dbReference type="ARBA" id="ARBA00022840"/>
    </source>
</evidence>
<dbReference type="AlphaFoldDB" id="A0A2G5FAI6"/>
<gene>
    <name evidence="20" type="ORF">AQUCO_00100460v1</name>
</gene>
<keyword evidence="3 15" id="KW-0245">EGF-like domain</keyword>
<dbReference type="EMBL" id="KZ305018">
    <property type="protein sequence ID" value="PIA65002.1"/>
    <property type="molecule type" value="Genomic_DNA"/>
</dbReference>
<dbReference type="FunFam" id="3.30.200.20:FF:000043">
    <property type="entry name" value="Wall-associated receptor kinase 2"/>
    <property type="match status" value="1"/>
</dbReference>
<keyword evidence="9" id="KW-0418">Kinase</keyword>
<dbReference type="FunCoup" id="A0A2G5FAI6">
    <property type="interactions" value="234"/>
</dbReference>
<dbReference type="PROSITE" id="PS00108">
    <property type="entry name" value="PROTEIN_KINASE_ST"/>
    <property type="match status" value="1"/>
</dbReference>
<dbReference type="InterPro" id="IPR009030">
    <property type="entry name" value="Growth_fac_rcpt_cys_sf"/>
</dbReference>
<proteinExistence type="predicted"/>
<dbReference type="SMART" id="SM00220">
    <property type="entry name" value="S_TKc"/>
    <property type="match status" value="1"/>
</dbReference>
<evidence type="ECO:0000256" key="1">
    <source>
        <dbReference type="ARBA" id="ARBA00004479"/>
    </source>
</evidence>
<dbReference type="InterPro" id="IPR008271">
    <property type="entry name" value="Ser/Thr_kinase_AS"/>
</dbReference>
<evidence type="ECO:0000256" key="9">
    <source>
        <dbReference type="ARBA" id="ARBA00022777"/>
    </source>
</evidence>
<dbReference type="OrthoDB" id="4062651at2759"/>
<keyword evidence="14" id="KW-0325">Glycoprotein</keyword>
<evidence type="ECO:0000313" key="20">
    <source>
        <dbReference type="EMBL" id="PIA65002.1"/>
    </source>
</evidence>
<comment type="caution">
    <text evidence="15">Lacks conserved residue(s) required for the propagation of feature annotation.</text>
</comment>
<keyword evidence="8 16" id="KW-0547">Nucleotide-binding</keyword>
<evidence type="ECO:0000259" key="19">
    <source>
        <dbReference type="PROSITE" id="PS50026"/>
    </source>
</evidence>
<dbReference type="FunFam" id="1.10.510.10:FF:000084">
    <property type="entry name" value="Wall-associated receptor kinase 2"/>
    <property type="match status" value="1"/>
</dbReference>
<dbReference type="GO" id="GO:0007166">
    <property type="term" value="P:cell surface receptor signaling pathway"/>
    <property type="evidence" value="ECO:0007669"/>
    <property type="project" value="InterPro"/>
</dbReference>
<keyword evidence="12" id="KW-0472">Membrane</keyword>
<comment type="subcellular location">
    <subcellularLocation>
        <location evidence="1">Membrane</location>
        <topology evidence="1">Single-pass type I membrane protein</topology>
    </subcellularLocation>
</comment>
<evidence type="ECO:0000256" key="5">
    <source>
        <dbReference type="ARBA" id="ARBA00022692"/>
    </source>
</evidence>
<dbReference type="PANTHER" id="PTHR27005">
    <property type="entry name" value="WALL-ASSOCIATED RECEPTOR KINASE-LIKE 21"/>
    <property type="match status" value="1"/>
</dbReference>
<evidence type="ECO:0000256" key="11">
    <source>
        <dbReference type="ARBA" id="ARBA00022989"/>
    </source>
</evidence>
<dbReference type="Gene3D" id="2.10.25.10">
    <property type="entry name" value="Laminin"/>
    <property type="match status" value="1"/>
</dbReference>
<evidence type="ECO:0000259" key="18">
    <source>
        <dbReference type="PROSITE" id="PS50011"/>
    </source>
</evidence>
<dbReference type="InterPro" id="IPR025287">
    <property type="entry name" value="WAK_GUB"/>
</dbReference>
<evidence type="ECO:0000256" key="3">
    <source>
        <dbReference type="ARBA" id="ARBA00022536"/>
    </source>
</evidence>
<protein>
    <recommendedName>
        <fullName evidence="22">Protein kinase domain-containing protein</fullName>
    </recommendedName>
</protein>
<keyword evidence="5" id="KW-0812">Transmembrane</keyword>
<dbReference type="SUPFAM" id="SSF57184">
    <property type="entry name" value="Growth factor receptor domain"/>
    <property type="match status" value="1"/>
</dbReference>
<keyword evidence="21" id="KW-1185">Reference proteome</keyword>
<dbReference type="InParanoid" id="A0A2G5FAI6"/>
<dbReference type="PROSITE" id="PS00010">
    <property type="entry name" value="ASX_HYDROXYL"/>
    <property type="match status" value="1"/>
</dbReference>
<evidence type="ECO:0000256" key="8">
    <source>
        <dbReference type="ARBA" id="ARBA00022741"/>
    </source>
</evidence>
<name>A0A2G5FAI6_AQUCA</name>
<keyword evidence="4" id="KW-0808">Transferase</keyword>
<sequence>MPTELLLFLLSWLMLVLLESAATPNHTETLPGCQAKCGNINIPYPFGIGRNCSINFWANIDCNTTFHPPRPFFADNIFEVIQISESEVRIKNIVASTCYNQSGGLVSRAISWNDFAGTPYTFSHTKNKVTVIGCDTQSYITGSEALNYTSACTSLCSNKEDLIEGSCSGIGCCQTSIPQGLQELYMSVSTLYNYTKMVSKTYVPIVLNYSLGNKTCNEAQKNSTTFPCKENSHCYDSVDATGYLCKCNDGYAGNAYLAQGCQDVNECEDPNKNPCEGTCTNNVGSYNCSCPDDSYGDGRKDGSGCTKKNKRIPVLQLSLGSPLFAIQAGLGLGLLSLLVGGSWGFHCIKKKQLSKIKEKFFLRNGGLLLKQYISSHEGGGESTKIFTAEELKLATNNYNRSRILGQGGYGTVYKGILPDLSVVAIKKSKIIDESQLGLFINEITILTHIHHRNVVKLFGCCLETEVPLLVYEFVSNGTLFHHLHDNNGISISWEDRLRIATETAGAIAYLHSAASIPIIHRDIKSSNILLDHNYTAKVADFGASRLNPLDQTQISTLVQGTMGYLDPEYFHTGQLTEKSDVYSFGVVLAELLTGLKPICFKRSLEQRNLATYFTVSVNENHLFEEAGIIKEGTTEEVHAVAKLAKSCLNLMGEERPSMKEVAAQLESLREMSKRWAGNNSNRETDNKFMTWKLQSYCSSLMGGCRSNFLDANHKAPTESNVALANTR</sequence>
<dbReference type="PROSITE" id="PS01187">
    <property type="entry name" value="EGF_CA"/>
    <property type="match status" value="1"/>
</dbReference>